<comment type="caution">
    <text evidence="12">The sequence shown here is derived from an EMBL/GenBank/DDBJ whole genome shotgun (WGS) entry which is preliminary data.</text>
</comment>
<evidence type="ECO:0000256" key="10">
    <source>
        <dbReference type="ARBA" id="ARBA00048848"/>
    </source>
</evidence>
<name>A0AAW1D1Q9_9HEMI</name>
<reference evidence="12 13" key="1">
    <citation type="submission" date="2022-12" db="EMBL/GenBank/DDBJ databases">
        <title>Chromosome-level genome assembly of true bugs.</title>
        <authorList>
            <person name="Ma L."/>
            <person name="Li H."/>
        </authorList>
    </citation>
    <scope>NUCLEOTIDE SEQUENCE [LARGE SCALE GENOMIC DNA]</scope>
    <source>
        <strain evidence="12">Lab_2022b</strain>
    </source>
</reference>
<dbReference type="CDD" id="cd04301">
    <property type="entry name" value="NAT_SF"/>
    <property type="match status" value="1"/>
</dbReference>
<evidence type="ECO:0000256" key="7">
    <source>
        <dbReference type="ARBA" id="ARBA00026111"/>
    </source>
</evidence>
<evidence type="ECO:0000313" key="13">
    <source>
        <dbReference type="Proteomes" id="UP001461498"/>
    </source>
</evidence>
<evidence type="ECO:0000313" key="12">
    <source>
        <dbReference type="EMBL" id="KAK9502812.1"/>
    </source>
</evidence>
<dbReference type="PROSITE" id="PS51186">
    <property type="entry name" value="GNAT"/>
    <property type="match status" value="1"/>
</dbReference>
<evidence type="ECO:0000256" key="8">
    <source>
        <dbReference type="ARBA" id="ARBA00026144"/>
    </source>
</evidence>
<feature type="domain" description="N-acetyltransferase" evidence="11">
    <location>
        <begin position="67"/>
        <end position="236"/>
    </location>
</feature>
<dbReference type="GO" id="GO:0007059">
    <property type="term" value="P:chromosome segregation"/>
    <property type="evidence" value="ECO:0007669"/>
    <property type="project" value="UniProtKB-KW"/>
</dbReference>
<keyword evidence="13" id="KW-1185">Reference proteome</keyword>
<evidence type="ECO:0000256" key="4">
    <source>
        <dbReference type="ARBA" id="ARBA00022853"/>
    </source>
</evidence>
<keyword evidence="4" id="KW-0156">Chromatin regulator</keyword>
<keyword evidence="2" id="KW-0808">Transferase</keyword>
<dbReference type="InterPro" id="IPR016181">
    <property type="entry name" value="Acyl_CoA_acyltransferase"/>
</dbReference>
<dbReference type="InterPro" id="IPR045141">
    <property type="entry name" value="NAA60-like"/>
</dbReference>
<proteinExistence type="inferred from homology"/>
<dbReference type="PANTHER" id="PTHR14744">
    <property type="entry name" value="N-ALPHA-ACETYLTRANSFERASE 60"/>
    <property type="match status" value="1"/>
</dbReference>
<dbReference type="Gene3D" id="3.40.630.30">
    <property type="match status" value="1"/>
</dbReference>
<accession>A0AAW1D1Q9</accession>
<evidence type="ECO:0000256" key="3">
    <source>
        <dbReference type="ARBA" id="ARBA00022829"/>
    </source>
</evidence>
<dbReference type="Pfam" id="PF00583">
    <property type="entry name" value="Acetyltransf_1"/>
    <property type="match status" value="1"/>
</dbReference>
<protein>
    <recommendedName>
        <fullName evidence="8">N-alpha-acetyltransferase 60</fullName>
        <ecNumber evidence="7">2.3.1.259</ecNumber>
        <ecNumber evidence="1">2.3.1.48</ecNumber>
    </recommendedName>
</protein>
<dbReference type="InterPro" id="IPR000182">
    <property type="entry name" value="GNAT_dom"/>
</dbReference>
<comment type="catalytic activity">
    <reaction evidence="10">
        <text>N-terminal L-methionyl-[transmembrane protein] + acetyl-CoA = N-terminal N(alpha)-acetyl-L-methionyl-[transmembrane protein] + CoA + H(+)</text>
        <dbReference type="Rhea" id="RHEA:50604"/>
        <dbReference type="Rhea" id="RHEA-COMP:12745"/>
        <dbReference type="Rhea" id="RHEA-COMP:12746"/>
        <dbReference type="ChEBI" id="CHEBI:15378"/>
        <dbReference type="ChEBI" id="CHEBI:57287"/>
        <dbReference type="ChEBI" id="CHEBI:57288"/>
        <dbReference type="ChEBI" id="CHEBI:64731"/>
        <dbReference type="ChEBI" id="CHEBI:133414"/>
        <dbReference type="EC" id="2.3.1.259"/>
    </reaction>
</comment>
<evidence type="ECO:0000256" key="1">
    <source>
        <dbReference type="ARBA" id="ARBA00013184"/>
    </source>
</evidence>
<comment type="similarity">
    <text evidence="6">Belongs to the acetyltransferase family. NAA60 subfamily.</text>
</comment>
<gene>
    <name evidence="12" type="ORF">O3M35_011514</name>
</gene>
<dbReference type="GO" id="GO:0120518">
    <property type="term" value="F:protein N-terminal-methionine acetyltransferase activity"/>
    <property type="evidence" value="ECO:0007669"/>
    <property type="project" value="UniProtKB-EC"/>
</dbReference>
<dbReference type="AlphaFoldDB" id="A0AAW1D1Q9"/>
<dbReference type="Proteomes" id="UP001461498">
    <property type="component" value="Unassembled WGS sequence"/>
</dbReference>
<dbReference type="SUPFAM" id="SSF55729">
    <property type="entry name" value="Acyl-CoA N-acyltransferases (Nat)"/>
    <property type="match status" value="1"/>
</dbReference>
<organism evidence="12 13">
    <name type="scientific">Rhynocoris fuscipes</name>
    <dbReference type="NCBI Taxonomy" id="488301"/>
    <lineage>
        <taxon>Eukaryota</taxon>
        <taxon>Metazoa</taxon>
        <taxon>Ecdysozoa</taxon>
        <taxon>Arthropoda</taxon>
        <taxon>Hexapoda</taxon>
        <taxon>Insecta</taxon>
        <taxon>Pterygota</taxon>
        <taxon>Neoptera</taxon>
        <taxon>Paraneoptera</taxon>
        <taxon>Hemiptera</taxon>
        <taxon>Heteroptera</taxon>
        <taxon>Panheteroptera</taxon>
        <taxon>Cimicomorpha</taxon>
        <taxon>Reduviidae</taxon>
        <taxon>Harpactorinae</taxon>
        <taxon>Harpactorini</taxon>
        <taxon>Rhynocoris</taxon>
    </lineage>
</organism>
<dbReference type="EMBL" id="JAPXFL010000008">
    <property type="protein sequence ID" value="KAK9502812.1"/>
    <property type="molecule type" value="Genomic_DNA"/>
</dbReference>
<keyword evidence="5" id="KW-0012">Acyltransferase</keyword>
<dbReference type="EC" id="2.3.1.259" evidence="7"/>
<evidence type="ECO:0000256" key="2">
    <source>
        <dbReference type="ARBA" id="ARBA00022679"/>
    </source>
</evidence>
<sequence>MENFSWKSKSAKYLKERASQFICHNFAKFKFKILSKKWYTSDGDNVLKKNLKNSSDKSVPICNLNNLQLRFLCPSDLPEVRALCRNWFPIDYPYVWYEEITSNPRFYSLAAVYEGVIVGLIVAEIKPYTKLCPADRNILSSCFSKTSSVAYMLSLGVSENYRRNGIASLLLDNLVSHLTAPENCECKALFLHVLTTNKPAIRFYENRKFRLHSFLPYYYSIKGTRRDGFTYVLYLNDGHPPWGL</sequence>
<keyword evidence="3" id="KW-0159">Chromosome partition</keyword>
<dbReference type="PANTHER" id="PTHR14744:SF15">
    <property type="entry name" value="N-ALPHA-ACETYLTRANSFERASE 60"/>
    <property type="match status" value="1"/>
</dbReference>
<dbReference type="GO" id="GO:0004402">
    <property type="term" value="F:histone acetyltransferase activity"/>
    <property type="evidence" value="ECO:0007669"/>
    <property type="project" value="TreeGrafter"/>
</dbReference>
<dbReference type="EC" id="2.3.1.48" evidence="1"/>
<evidence type="ECO:0000259" key="11">
    <source>
        <dbReference type="PROSITE" id="PS51186"/>
    </source>
</evidence>
<comment type="catalytic activity">
    <reaction evidence="9">
        <text>L-lysyl-[protein] + acetyl-CoA = N(6)-acetyl-L-lysyl-[protein] + CoA + H(+)</text>
        <dbReference type="Rhea" id="RHEA:45948"/>
        <dbReference type="Rhea" id="RHEA-COMP:9752"/>
        <dbReference type="Rhea" id="RHEA-COMP:10731"/>
        <dbReference type="ChEBI" id="CHEBI:15378"/>
        <dbReference type="ChEBI" id="CHEBI:29969"/>
        <dbReference type="ChEBI" id="CHEBI:57287"/>
        <dbReference type="ChEBI" id="CHEBI:57288"/>
        <dbReference type="ChEBI" id="CHEBI:61930"/>
        <dbReference type="EC" id="2.3.1.48"/>
    </reaction>
</comment>
<evidence type="ECO:0000256" key="9">
    <source>
        <dbReference type="ARBA" id="ARBA00048017"/>
    </source>
</evidence>
<evidence type="ECO:0000256" key="6">
    <source>
        <dbReference type="ARBA" id="ARBA00025774"/>
    </source>
</evidence>
<dbReference type="GO" id="GO:0000139">
    <property type="term" value="C:Golgi membrane"/>
    <property type="evidence" value="ECO:0007669"/>
    <property type="project" value="TreeGrafter"/>
</dbReference>
<evidence type="ECO:0000256" key="5">
    <source>
        <dbReference type="ARBA" id="ARBA00023315"/>
    </source>
</evidence>